<dbReference type="Proteomes" id="UP001203945">
    <property type="component" value="Unassembled WGS sequence"/>
</dbReference>
<name>A0ABT1MQ69_9RHOB</name>
<comment type="caution">
    <text evidence="1">The sequence shown here is derived from an EMBL/GenBank/DDBJ whole genome shotgun (WGS) entry which is preliminary data.</text>
</comment>
<dbReference type="EMBL" id="JAKZEU010000002">
    <property type="protein sequence ID" value="MCQ0970460.1"/>
    <property type="molecule type" value="Genomic_DNA"/>
</dbReference>
<organism evidence="1 2">
    <name type="scientific">Paracoccus albicereus</name>
    <dbReference type="NCBI Taxonomy" id="2922394"/>
    <lineage>
        <taxon>Bacteria</taxon>
        <taxon>Pseudomonadati</taxon>
        <taxon>Pseudomonadota</taxon>
        <taxon>Alphaproteobacteria</taxon>
        <taxon>Rhodobacterales</taxon>
        <taxon>Paracoccaceae</taxon>
        <taxon>Paracoccus</taxon>
    </lineage>
</organism>
<gene>
    <name evidence="1" type="ORF">MLD63_08495</name>
</gene>
<accession>A0ABT1MQ69</accession>
<dbReference type="RefSeq" id="WP_255329431.1">
    <property type="nucleotide sequence ID" value="NZ_JAKZEU010000002.1"/>
</dbReference>
<evidence type="ECO:0000313" key="1">
    <source>
        <dbReference type="EMBL" id="MCQ0970460.1"/>
    </source>
</evidence>
<protein>
    <submittedName>
        <fullName evidence="1">Uncharacterized protein</fullName>
    </submittedName>
</protein>
<evidence type="ECO:0000313" key="2">
    <source>
        <dbReference type="Proteomes" id="UP001203945"/>
    </source>
</evidence>
<reference evidence="1 2" key="1">
    <citation type="submission" date="2022-03" db="EMBL/GenBank/DDBJ databases">
        <authorList>
            <person name="He Y."/>
        </authorList>
    </citation>
    <scope>NUCLEOTIDE SEQUENCE [LARGE SCALE GENOMIC DNA]</scope>
    <source>
        <strain evidence="1 2">TK19116</strain>
    </source>
</reference>
<sequence length="54" mass="6093">MTEKHHFEKDNHEIGLALSRTMDEIRSEPVSERMKVLAKTLQAALDKASLNGKS</sequence>
<keyword evidence="2" id="KW-1185">Reference proteome</keyword>
<proteinExistence type="predicted"/>